<dbReference type="AlphaFoldDB" id="A0A9J6G2A2"/>
<proteinExistence type="predicted"/>
<keyword evidence="2" id="KW-1185">Reference proteome</keyword>
<evidence type="ECO:0000313" key="1">
    <source>
        <dbReference type="EMBL" id="KAH9369586.1"/>
    </source>
</evidence>
<gene>
    <name evidence="1" type="ORF">HPB48_011520</name>
</gene>
<evidence type="ECO:0000313" key="2">
    <source>
        <dbReference type="Proteomes" id="UP000821853"/>
    </source>
</evidence>
<reference evidence="1 2" key="1">
    <citation type="journal article" date="2020" name="Cell">
        <title>Large-Scale Comparative Analyses of Tick Genomes Elucidate Their Genetic Diversity and Vector Capacities.</title>
        <authorList>
            <consortium name="Tick Genome and Microbiome Consortium (TIGMIC)"/>
            <person name="Jia N."/>
            <person name="Wang J."/>
            <person name="Shi W."/>
            <person name="Du L."/>
            <person name="Sun Y."/>
            <person name="Zhan W."/>
            <person name="Jiang J.F."/>
            <person name="Wang Q."/>
            <person name="Zhang B."/>
            <person name="Ji P."/>
            <person name="Bell-Sakyi L."/>
            <person name="Cui X.M."/>
            <person name="Yuan T.T."/>
            <person name="Jiang B.G."/>
            <person name="Yang W.F."/>
            <person name="Lam T.T."/>
            <person name="Chang Q.C."/>
            <person name="Ding S.J."/>
            <person name="Wang X.J."/>
            <person name="Zhu J.G."/>
            <person name="Ruan X.D."/>
            <person name="Zhao L."/>
            <person name="Wei J.T."/>
            <person name="Ye R.Z."/>
            <person name="Que T.C."/>
            <person name="Du C.H."/>
            <person name="Zhou Y.H."/>
            <person name="Cheng J.X."/>
            <person name="Dai P.F."/>
            <person name="Guo W.B."/>
            <person name="Han X.H."/>
            <person name="Huang E.J."/>
            <person name="Li L.F."/>
            <person name="Wei W."/>
            <person name="Gao Y.C."/>
            <person name="Liu J.Z."/>
            <person name="Shao H.Z."/>
            <person name="Wang X."/>
            <person name="Wang C.C."/>
            <person name="Yang T.C."/>
            <person name="Huo Q.B."/>
            <person name="Li W."/>
            <person name="Chen H.Y."/>
            <person name="Chen S.E."/>
            <person name="Zhou L.G."/>
            <person name="Ni X.B."/>
            <person name="Tian J.H."/>
            <person name="Sheng Y."/>
            <person name="Liu T."/>
            <person name="Pan Y.S."/>
            <person name="Xia L.Y."/>
            <person name="Li J."/>
            <person name="Zhao F."/>
            <person name="Cao W.C."/>
        </authorList>
    </citation>
    <scope>NUCLEOTIDE SEQUENCE [LARGE SCALE GENOMIC DNA]</scope>
    <source>
        <strain evidence="1">HaeL-2018</strain>
    </source>
</reference>
<protein>
    <submittedName>
        <fullName evidence="1">Uncharacterized protein</fullName>
    </submittedName>
</protein>
<dbReference type="Proteomes" id="UP000821853">
    <property type="component" value="Chromosome 3"/>
</dbReference>
<sequence length="140" mass="14767">MNPAGWCVAAKPTETMARIIEAACEESAQISSVGYWARCNRIESAAALLPATLQEGGAAGRERGRLRGTSAARLGVSQWGLRLPPAGQLKAADHSGLAGDPDREYIFEPRGGFLLSWGGQISNCGTLLRISCELIAAINN</sequence>
<name>A0A9J6G2A2_HAELO</name>
<dbReference type="EMBL" id="JABSTR010000005">
    <property type="protein sequence ID" value="KAH9369586.1"/>
    <property type="molecule type" value="Genomic_DNA"/>
</dbReference>
<comment type="caution">
    <text evidence="1">The sequence shown here is derived from an EMBL/GenBank/DDBJ whole genome shotgun (WGS) entry which is preliminary data.</text>
</comment>
<accession>A0A9J6G2A2</accession>
<organism evidence="1 2">
    <name type="scientific">Haemaphysalis longicornis</name>
    <name type="common">Bush tick</name>
    <dbReference type="NCBI Taxonomy" id="44386"/>
    <lineage>
        <taxon>Eukaryota</taxon>
        <taxon>Metazoa</taxon>
        <taxon>Ecdysozoa</taxon>
        <taxon>Arthropoda</taxon>
        <taxon>Chelicerata</taxon>
        <taxon>Arachnida</taxon>
        <taxon>Acari</taxon>
        <taxon>Parasitiformes</taxon>
        <taxon>Ixodida</taxon>
        <taxon>Ixodoidea</taxon>
        <taxon>Ixodidae</taxon>
        <taxon>Haemaphysalinae</taxon>
        <taxon>Haemaphysalis</taxon>
    </lineage>
</organism>
<dbReference type="VEuPathDB" id="VectorBase:HLOH_043146"/>